<dbReference type="InterPro" id="IPR000634">
    <property type="entry name" value="Ser/Thr_deHydtase_PyrdxlP-BS"/>
</dbReference>
<evidence type="ECO:0000256" key="3">
    <source>
        <dbReference type="ARBA" id="ARBA00023239"/>
    </source>
</evidence>
<dbReference type="PROSITE" id="PS00165">
    <property type="entry name" value="DEHYDRATASE_SER_THR"/>
    <property type="match status" value="1"/>
</dbReference>
<proteinExistence type="predicted"/>
<dbReference type="InterPro" id="IPR050147">
    <property type="entry name" value="Ser/Thr_Dehydratase"/>
</dbReference>
<dbReference type="SUPFAM" id="SSF53686">
    <property type="entry name" value="Tryptophan synthase beta subunit-like PLP-dependent enzymes"/>
    <property type="match status" value="1"/>
</dbReference>
<feature type="domain" description="Tryptophan synthase beta chain-like PALP" evidence="4">
    <location>
        <begin position="41"/>
        <end position="326"/>
    </location>
</feature>
<evidence type="ECO:0000313" key="5">
    <source>
        <dbReference type="EMBL" id="MBE6085798.1"/>
    </source>
</evidence>
<name>A0A927ZZP4_SELRU</name>
<dbReference type="GO" id="GO:0030170">
    <property type="term" value="F:pyridoxal phosphate binding"/>
    <property type="evidence" value="ECO:0007669"/>
    <property type="project" value="InterPro"/>
</dbReference>
<protein>
    <submittedName>
        <fullName evidence="5">Pyridoxal-phosphate dependent enzyme</fullName>
    </submittedName>
</protein>
<gene>
    <name evidence="5" type="ORF">E7203_10180</name>
</gene>
<dbReference type="GO" id="GO:0006567">
    <property type="term" value="P:L-threonine catabolic process"/>
    <property type="evidence" value="ECO:0007669"/>
    <property type="project" value="TreeGrafter"/>
</dbReference>
<dbReference type="Pfam" id="PF00291">
    <property type="entry name" value="PALP"/>
    <property type="match status" value="1"/>
</dbReference>
<dbReference type="GO" id="GO:0004794">
    <property type="term" value="F:threonine deaminase activity"/>
    <property type="evidence" value="ECO:0007669"/>
    <property type="project" value="TreeGrafter"/>
</dbReference>
<reference evidence="5" key="1">
    <citation type="submission" date="2019-04" db="EMBL/GenBank/DDBJ databases">
        <title>Evolution of Biomass-Degrading Anaerobic Consortia Revealed by Metagenomics.</title>
        <authorList>
            <person name="Peng X."/>
        </authorList>
    </citation>
    <scope>NUCLEOTIDE SEQUENCE</scope>
    <source>
        <strain evidence="5">SIG242</strain>
    </source>
</reference>
<dbReference type="PANTHER" id="PTHR48078:SF6">
    <property type="entry name" value="L-THREONINE DEHYDRATASE CATABOLIC TDCB"/>
    <property type="match status" value="1"/>
</dbReference>
<comment type="caution">
    <text evidence="5">The sequence shown here is derived from an EMBL/GenBank/DDBJ whole genome shotgun (WGS) entry which is preliminary data.</text>
</comment>
<dbReference type="Gene3D" id="3.40.50.1100">
    <property type="match status" value="2"/>
</dbReference>
<keyword evidence="3" id="KW-0456">Lyase</keyword>
<comment type="cofactor">
    <cofactor evidence="1">
        <name>pyridoxal 5'-phosphate</name>
        <dbReference type="ChEBI" id="CHEBI:597326"/>
    </cofactor>
</comment>
<dbReference type="EMBL" id="SVCA01000009">
    <property type="protein sequence ID" value="MBE6085798.1"/>
    <property type="molecule type" value="Genomic_DNA"/>
</dbReference>
<sequence length="331" mass="36342">MYFYCEKCKKPYPLNTHSYICECGGMFRLHKDPMDEVHNEITLGEVETPLLPLKVGKLDVLLKLENLQPTGSFKDRGAHTLINEIHHLGIKKIALDSAGNAGASMAAYAAAAGIECTVYVPDDISPEMSKQIEAYGAKIVKVPNGRMSTCAAVKKNLGDAYYASHVYNPLFFEGMRPMAKEIYKQLGNRIPEYVFMPVGNGTMMIGLYLGFMELGRLPHFVAVQSSKCAPLYEAFKVTDEQPKKTTIAHAIRIEHPKRITTMLEILKQTGGDVVTVEDAEILKAKKYLGSKGVYAELTSAAALAGAEKFFAAGKPDNYKVVIPITGSGLKR</sequence>
<dbReference type="PANTHER" id="PTHR48078">
    <property type="entry name" value="THREONINE DEHYDRATASE, MITOCHONDRIAL-RELATED"/>
    <property type="match status" value="1"/>
</dbReference>
<keyword evidence="2" id="KW-0663">Pyridoxal phosphate</keyword>
<dbReference type="Proteomes" id="UP000772151">
    <property type="component" value="Unassembled WGS sequence"/>
</dbReference>
<evidence type="ECO:0000256" key="1">
    <source>
        <dbReference type="ARBA" id="ARBA00001933"/>
    </source>
</evidence>
<dbReference type="AlphaFoldDB" id="A0A927ZZP4"/>
<evidence type="ECO:0000259" key="4">
    <source>
        <dbReference type="Pfam" id="PF00291"/>
    </source>
</evidence>
<dbReference type="GO" id="GO:0006565">
    <property type="term" value="P:L-serine catabolic process"/>
    <property type="evidence" value="ECO:0007669"/>
    <property type="project" value="TreeGrafter"/>
</dbReference>
<dbReference type="GO" id="GO:0009097">
    <property type="term" value="P:isoleucine biosynthetic process"/>
    <property type="evidence" value="ECO:0007669"/>
    <property type="project" value="TreeGrafter"/>
</dbReference>
<organism evidence="5 6">
    <name type="scientific">Selenomonas ruminantium</name>
    <dbReference type="NCBI Taxonomy" id="971"/>
    <lineage>
        <taxon>Bacteria</taxon>
        <taxon>Bacillati</taxon>
        <taxon>Bacillota</taxon>
        <taxon>Negativicutes</taxon>
        <taxon>Selenomonadales</taxon>
        <taxon>Selenomonadaceae</taxon>
        <taxon>Selenomonas</taxon>
    </lineage>
</organism>
<dbReference type="RefSeq" id="WP_303669937.1">
    <property type="nucleotide sequence ID" value="NZ_SVCA01000009.1"/>
</dbReference>
<dbReference type="GO" id="GO:0003941">
    <property type="term" value="F:L-serine ammonia-lyase activity"/>
    <property type="evidence" value="ECO:0007669"/>
    <property type="project" value="TreeGrafter"/>
</dbReference>
<evidence type="ECO:0000313" key="6">
    <source>
        <dbReference type="Proteomes" id="UP000772151"/>
    </source>
</evidence>
<accession>A0A927ZZP4</accession>
<dbReference type="InterPro" id="IPR001926">
    <property type="entry name" value="TrpB-like_PALP"/>
</dbReference>
<evidence type="ECO:0000256" key="2">
    <source>
        <dbReference type="ARBA" id="ARBA00022898"/>
    </source>
</evidence>
<dbReference type="InterPro" id="IPR036052">
    <property type="entry name" value="TrpB-like_PALP_sf"/>
</dbReference>